<evidence type="ECO:0000259" key="1">
    <source>
        <dbReference type="SMART" id="SM00507"/>
    </source>
</evidence>
<sequence>MSPSADETLGAGLLRLKREFRELRSFAGNGHVPLRLEQGGLLELNLLSFLWRMTDVHGEPPPLRIPLIVVIEWIGSLITEYHTWGYLDHNRPYLGKSAPNPREVLEKLIGPLRILVRTQRWDVEEDELILQDWDVVVAHWEHVERARRSEENRRRISKALRDKVLEYDGAWCKYCGRQDNLTLDHRTPVTEGGRSELSNLRVLCRSCNSMRNNRRPYSWMMYQLMWYFGIDRDRLAEVLSLLSSPPSISLNRYGEVGLHRHVHGAEIEELHDVVRQWMCNMPKGELKTHRKGKKKWSEIHYDGPVGTRFRIVSEGCPDLDPSALDPLPSPSTIARNPTYRHSVILAWKNPPASAALSKTIDELPPGVVMSSNPEVRWYVRETTGRGCWGWLEVSDALVRARSGSAI</sequence>
<dbReference type="Proteomes" id="UP001589788">
    <property type="component" value="Unassembled WGS sequence"/>
</dbReference>
<feature type="domain" description="HNH nuclease" evidence="1">
    <location>
        <begin position="159"/>
        <end position="209"/>
    </location>
</feature>
<dbReference type="EMBL" id="JBHLYQ010000043">
    <property type="protein sequence ID" value="MFC0081698.1"/>
    <property type="molecule type" value="Genomic_DNA"/>
</dbReference>
<name>A0ABV6C1X9_9ACTN</name>
<evidence type="ECO:0000313" key="3">
    <source>
        <dbReference type="Proteomes" id="UP001589788"/>
    </source>
</evidence>
<dbReference type="PANTHER" id="PTHR33877:SF1">
    <property type="entry name" value="TYPE IV METHYL-DIRECTED RESTRICTION ENZYME ECOKMCRA"/>
    <property type="match status" value="1"/>
</dbReference>
<evidence type="ECO:0000313" key="2">
    <source>
        <dbReference type="EMBL" id="MFC0081698.1"/>
    </source>
</evidence>
<dbReference type="PANTHER" id="PTHR33877">
    <property type="entry name" value="SLL1193 PROTEIN"/>
    <property type="match status" value="1"/>
</dbReference>
<keyword evidence="2" id="KW-0378">Hydrolase</keyword>
<comment type="caution">
    <text evidence="2">The sequence shown here is derived from an EMBL/GenBank/DDBJ whole genome shotgun (WGS) entry which is preliminary data.</text>
</comment>
<dbReference type="InterPro" id="IPR002711">
    <property type="entry name" value="HNH"/>
</dbReference>
<organism evidence="2 3">
    <name type="scientific">Aciditerrimonas ferrireducens</name>
    <dbReference type="NCBI Taxonomy" id="667306"/>
    <lineage>
        <taxon>Bacteria</taxon>
        <taxon>Bacillati</taxon>
        <taxon>Actinomycetota</taxon>
        <taxon>Acidimicrobiia</taxon>
        <taxon>Acidimicrobiales</taxon>
        <taxon>Acidimicrobiaceae</taxon>
        <taxon>Aciditerrimonas</taxon>
    </lineage>
</organism>
<dbReference type="Pfam" id="PF01844">
    <property type="entry name" value="HNH"/>
    <property type="match status" value="1"/>
</dbReference>
<dbReference type="GO" id="GO:0004519">
    <property type="term" value="F:endonuclease activity"/>
    <property type="evidence" value="ECO:0007669"/>
    <property type="project" value="UniProtKB-KW"/>
</dbReference>
<reference evidence="2 3" key="1">
    <citation type="submission" date="2024-09" db="EMBL/GenBank/DDBJ databases">
        <authorList>
            <person name="Sun Q."/>
            <person name="Mori K."/>
        </authorList>
    </citation>
    <scope>NUCLEOTIDE SEQUENCE [LARGE SCALE GENOMIC DNA]</scope>
    <source>
        <strain evidence="2 3">JCM 15389</strain>
    </source>
</reference>
<dbReference type="InterPro" id="IPR003615">
    <property type="entry name" value="HNH_nuc"/>
</dbReference>
<proteinExistence type="predicted"/>
<gene>
    <name evidence="2" type="ORF">ACFFRE_06005</name>
</gene>
<protein>
    <submittedName>
        <fullName evidence="2">HNH endonuclease</fullName>
    </submittedName>
</protein>
<dbReference type="RefSeq" id="WP_377788981.1">
    <property type="nucleotide sequence ID" value="NZ_JBHLYQ010000043.1"/>
</dbReference>
<accession>A0ABV6C1X9</accession>
<keyword evidence="2" id="KW-0540">Nuclease</keyword>
<dbReference type="InterPro" id="IPR052892">
    <property type="entry name" value="NA-targeting_endonuclease"/>
</dbReference>
<dbReference type="CDD" id="cd00085">
    <property type="entry name" value="HNHc"/>
    <property type="match status" value="1"/>
</dbReference>
<dbReference type="SMART" id="SM00507">
    <property type="entry name" value="HNHc"/>
    <property type="match status" value="1"/>
</dbReference>
<keyword evidence="2" id="KW-0255">Endonuclease</keyword>
<dbReference type="Gene3D" id="1.10.30.50">
    <property type="match status" value="1"/>
</dbReference>
<keyword evidence="3" id="KW-1185">Reference proteome</keyword>